<dbReference type="Pfam" id="PF13468">
    <property type="entry name" value="Glyoxalase_3"/>
    <property type="match status" value="1"/>
</dbReference>
<name>A0A1C4F2U9_9ENTR</name>
<proteinExistence type="predicted"/>
<dbReference type="Gene3D" id="3.10.180.10">
    <property type="entry name" value="2,3-Dihydroxybiphenyl 1,2-Dioxygenase, domain 1"/>
    <property type="match status" value="1"/>
</dbReference>
<sequence length="280" mass="31456">MPITPVIDHAVINVDEELDQAQCLFQRMGFQLSTRGHHSMGSSNHLAIFADNYLELLGYEPARQTDSRGLWNVAPGLAGLVWKTGDAHAVWRHLQQCQLDGEPPTHFFRPVILPDGSQTEARFCISRIRASAVAYGFSFFCEHQTPQAIWQPAWQVHPNGVQALSAFVIASPQPEQTLALYRQLFSIEARAEDNGGYVLDSGSCCLRIITHQQASLEFALPPVAAQAPAKMVALCFQVASLERLRRCLNQGDIQWREQGHQVLVMQQQAHWLAMRFEEKE</sequence>
<evidence type="ECO:0000313" key="3">
    <source>
        <dbReference type="Proteomes" id="UP000198515"/>
    </source>
</evidence>
<evidence type="ECO:0000313" key="2">
    <source>
        <dbReference type="EMBL" id="SCC50288.1"/>
    </source>
</evidence>
<dbReference type="PANTHER" id="PTHR40265:SF1">
    <property type="entry name" value="GLYOXALASE-LIKE DOMAIN-CONTAINING PROTEIN"/>
    <property type="match status" value="1"/>
</dbReference>
<protein>
    <submittedName>
        <fullName evidence="2">Glyoxalase-like domain-containing protein</fullName>
    </submittedName>
</protein>
<dbReference type="Proteomes" id="UP000198515">
    <property type="component" value="Unassembled WGS sequence"/>
</dbReference>
<accession>A0A1C4F2U9</accession>
<dbReference type="AlphaFoldDB" id="A0A1C4F2U9"/>
<feature type="domain" description="Glyoxalase-like" evidence="1">
    <location>
        <begin position="7"/>
        <end position="184"/>
    </location>
</feature>
<evidence type="ECO:0000259" key="1">
    <source>
        <dbReference type="Pfam" id="PF13468"/>
    </source>
</evidence>
<dbReference type="InterPro" id="IPR029068">
    <property type="entry name" value="Glyas_Bleomycin-R_OHBP_Dase"/>
</dbReference>
<dbReference type="PANTHER" id="PTHR40265">
    <property type="entry name" value="BLL2707 PROTEIN"/>
    <property type="match status" value="1"/>
</dbReference>
<dbReference type="EMBL" id="FMBC01000030">
    <property type="protein sequence ID" value="SCC50288.1"/>
    <property type="molecule type" value="Genomic_DNA"/>
</dbReference>
<dbReference type="RefSeq" id="WP_090136866.1">
    <property type="nucleotide sequence ID" value="NZ_FMBC01000030.1"/>
</dbReference>
<reference evidence="3" key="1">
    <citation type="submission" date="2016-08" db="EMBL/GenBank/DDBJ databases">
        <authorList>
            <person name="Varghese N."/>
            <person name="Submissions Spin"/>
        </authorList>
    </citation>
    <scope>NUCLEOTIDE SEQUENCE [LARGE SCALE GENOMIC DNA]</scope>
    <source>
        <strain evidence="3">REICA_142</strain>
    </source>
</reference>
<keyword evidence="3" id="KW-1185">Reference proteome</keyword>
<organism evidence="2 3">
    <name type="scientific">Kosakonia oryziphila</name>
    <dbReference type="NCBI Taxonomy" id="1005667"/>
    <lineage>
        <taxon>Bacteria</taxon>
        <taxon>Pseudomonadati</taxon>
        <taxon>Pseudomonadota</taxon>
        <taxon>Gammaproteobacteria</taxon>
        <taxon>Enterobacterales</taxon>
        <taxon>Enterobacteriaceae</taxon>
        <taxon>Kosakonia</taxon>
    </lineage>
</organism>
<gene>
    <name evidence="2" type="ORF">GA0061070_103052</name>
</gene>
<dbReference type="OrthoDB" id="9812467at2"/>
<dbReference type="SUPFAM" id="SSF54593">
    <property type="entry name" value="Glyoxalase/Bleomycin resistance protein/Dihydroxybiphenyl dioxygenase"/>
    <property type="match status" value="1"/>
</dbReference>
<dbReference type="InterPro" id="IPR025870">
    <property type="entry name" value="Glyoxalase-like_dom"/>
</dbReference>